<gene>
    <name evidence="5" type="ORF">KFL_011610010</name>
</gene>
<dbReference type="GO" id="GO:0004842">
    <property type="term" value="F:ubiquitin-protein transferase activity"/>
    <property type="evidence" value="ECO:0007669"/>
    <property type="project" value="InterPro"/>
</dbReference>
<dbReference type="Pfam" id="PF22191">
    <property type="entry name" value="IBR_1"/>
    <property type="match status" value="1"/>
</dbReference>
<dbReference type="SUPFAM" id="SSF57850">
    <property type="entry name" value="RING/U-box"/>
    <property type="match status" value="2"/>
</dbReference>
<sequence>MAPFRVKHVWDMVELRGLAKRLPKPECMSFYDPDVVKRHVPGLEKVLEKAQAFKKHYENGRTETFFVYDTEEGKVYVRGIWEARFMHFHHHMPRVAEDNTCNYEDSHTARLESAPVRNRGRKRKNSVVISDSESEYEDAVEFMARCSRCSSLTEEKTMGVHGDVKFCKDCVLICDLCLESEPLLTNMSDQCGHALCVECGHGLAKGMQEVGQIPVCPLCHLVVQDRSLLPQLEWSVLKDLCGKDEALLVNIDRIMWRQTAAAVGGRPCECGAVVTGDITEDDECPNCGELLLETMERREMVEHDAAFQEGAKAAGVRFIRCPCGYAIEKNGGCNHITCTRCNTDLCYQCSKVIKHDEVSDHYKSGMPCRQFATAAAWDEDEDED</sequence>
<name>A0A1Y1IU08_KLENI</name>
<organism evidence="5 6">
    <name type="scientific">Klebsormidium nitens</name>
    <name type="common">Green alga</name>
    <name type="synonym">Ulothrix nitens</name>
    <dbReference type="NCBI Taxonomy" id="105231"/>
    <lineage>
        <taxon>Eukaryota</taxon>
        <taxon>Viridiplantae</taxon>
        <taxon>Streptophyta</taxon>
        <taxon>Klebsormidiophyceae</taxon>
        <taxon>Klebsormidiales</taxon>
        <taxon>Klebsormidiaceae</taxon>
        <taxon>Klebsormidium</taxon>
    </lineage>
</organism>
<dbReference type="OrthoDB" id="1431934at2759"/>
<accession>A0A1Y1IU08</accession>
<dbReference type="GO" id="GO:0008270">
    <property type="term" value="F:zinc ion binding"/>
    <property type="evidence" value="ECO:0007669"/>
    <property type="project" value="UniProtKB-KW"/>
</dbReference>
<evidence type="ECO:0000256" key="2">
    <source>
        <dbReference type="ARBA" id="ARBA00005884"/>
    </source>
</evidence>
<proteinExistence type="inferred from homology"/>
<evidence type="ECO:0000313" key="6">
    <source>
        <dbReference type="Proteomes" id="UP000054558"/>
    </source>
</evidence>
<evidence type="ECO:0000256" key="1">
    <source>
        <dbReference type="ARBA" id="ARBA00003976"/>
    </source>
</evidence>
<dbReference type="EMBL" id="DF238110">
    <property type="protein sequence ID" value="GAQ92831.1"/>
    <property type="molecule type" value="Genomic_DNA"/>
</dbReference>
<protein>
    <recommendedName>
        <fullName evidence="4">RING-type domain-containing protein</fullName>
    </recommendedName>
</protein>
<dbReference type="InterPro" id="IPR001841">
    <property type="entry name" value="Znf_RING"/>
</dbReference>
<dbReference type="InterPro" id="IPR031127">
    <property type="entry name" value="E3_UB_ligase_RBR"/>
</dbReference>
<dbReference type="AlphaFoldDB" id="A0A1Y1IU08"/>
<keyword evidence="3" id="KW-0479">Metal-binding</keyword>
<feature type="domain" description="RING-type" evidence="4">
    <location>
        <begin position="174"/>
        <end position="220"/>
    </location>
</feature>
<keyword evidence="3" id="KW-0862">Zinc</keyword>
<comment type="function">
    <text evidence="1">Might act as an E3 ubiquitin-protein ligase, or as part of E3 complex, which accepts ubiquitin from specific E2 ubiquitin-conjugating enzymes and then transfers it to substrates.</text>
</comment>
<dbReference type="PANTHER" id="PTHR11685">
    <property type="entry name" value="RBR FAMILY RING FINGER AND IBR DOMAIN-CONTAINING"/>
    <property type="match status" value="1"/>
</dbReference>
<evidence type="ECO:0000313" key="5">
    <source>
        <dbReference type="EMBL" id="GAQ92831.1"/>
    </source>
</evidence>
<dbReference type="GO" id="GO:0016567">
    <property type="term" value="P:protein ubiquitination"/>
    <property type="evidence" value="ECO:0007669"/>
    <property type="project" value="InterPro"/>
</dbReference>
<keyword evidence="6" id="KW-1185">Reference proteome</keyword>
<dbReference type="PROSITE" id="PS50089">
    <property type="entry name" value="ZF_RING_2"/>
    <property type="match status" value="1"/>
</dbReference>
<dbReference type="STRING" id="105231.A0A1Y1IU08"/>
<comment type="similarity">
    <text evidence="2">Belongs to the RBR family. Ariadne subfamily.</text>
</comment>
<evidence type="ECO:0000259" key="4">
    <source>
        <dbReference type="PROSITE" id="PS50089"/>
    </source>
</evidence>
<evidence type="ECO:0000256" key="3">
    <source>
        <dbReference type="PROSITE-ProRule" id="PRU00175"/>
    </source>
</evidence>
<dbReference type="Proteomes" id="UP000054558">
    <property type="component" value="Unassembled WGS sequence"/>
</dbReference>
<reference evidence="5 6" key="1">
    <citation type="journal article" date="2014" name="Nat. Commun.">
        <title>Klebsormidium flaccidum genome reveals primary factors for plant terrestrial adaptation.</title>
        <authorList>
            <person name="Hori K."/>
            <person name="Maruyama F."/>
            <person name="Fujisawa T."/>
            <person name="Togashi T."/>
            <person name="Yamamoto N."/>
            <person name="Seo M."/>
            <person name="Sato S."/>
            <person name="Yamada T."/>
            <person name="Mori H."/>
            <person name="Tajima N."/>
            <person name="Moriyama T."/>
            <person name="Ikeuchi M."/>
            <person name="Watanabe M."/>
            <person name="Wada H."/>
            <person name="Kobayashi K."/>
            <person name="Saito M."/>
            <person name="Masuda T."/>
            <person name="Sasaki-Sekimoto Y."/>
            <person name="Mashiguchi K."/>
            <person name="Awai K."/>
            <person name="Shimojima M."/>
            <person name="Masuda S."/>
            <person name="Iwai M."/>
            <person name="Nobusawa T."/>
            <person name="Narise T."/>
            <person name="Kondo S."/>
            <person name="Saito H."/>
            <person name="Sato R."/>
            <person name="Murakawa M."/>
            <person name="Ihara Y."/>
            <person name="Oshima-Yamada Y."/>
            <person name="Ohtaka K."/>
            <person name="Satoh M."/>
            <person name="Sonobe K."/>
            <person name="Ishii M."/>
            <person name="Ohtani R."/>
            <person name="Kanamori-Sato M."/>
            <person name="Honoki R."/>
            <person name="Miyazaki D."/>
            <person name="Mochizuki H."/>
            <person name="Umetsu J."/>
            <person name="Higashi K."/>
            <person name="Shibata D."/>
            <person name="Kamiya Y."/>
            <person name="Sato N."/>
            <person name="Nakamura Y."/>
            <person name="Tabata S."/>
            <person name="Ida S."/>
            <person name="Kurokawa K."/>
            <person name="Ohta H."/>
        </authorList>
    </citation>
    <scope>NUCLEOTIDE SEQUENCE [LARGE SCALE GENOMIC DNA]</scope>
    <source>
        <strain evidence="5 6">NIES-2285</strain>
    </source>
</reference>
<keyword evidence="3" id="KW-0863">Zinc-finger</keyword>
<dbReference type="Gene3D" id="1.20.120.1750">
    <property type="match status" value="1"/>
</dbReference>